<accession>A0A507DMT5</accession>
<keyword evidence="3" id="KW-0963">Cytoplasm</keyword>
<dbReference type="PANTHER" id="PTHR14517:SF6">
    <property type="entry name" value="RE41410P"/>
    <property type="match status" value="1"/>
</dbReference>
<evidence type="ECO:0000256" key="1">
    <source>
        <dbReference type="ARBA" id="ARBA00004611"/>
    </source>
</evidence>
<keyword evidence="5" id="KW-0175">Coiled coil</keyword>
<evidence type="ECO:0000256" key="9">
    <source>
        <dbReference type="ARBA" id="ARBA00046435"/>
    </source>
</evidence>
<evidence type="ECO:0000256" key="6">
    <source>
        <dbReference type="ARBA" id="ARBA00023069"/>
    </source>
</evidence>
<dbReference type="Proteomes" id="UP000317494">
    <property type="component" value="Unassembled WGS sequence"/>
</dbReference>
<organism evidence="10 11">
    <name type="scientific">Synchytrium endobioticum</name>
    <dbReference type="NCBI Taxonomy" id="286115"/>
    <lineage>
        <taxon>Eukaryota</taxon>
        <taxon>Fungi</taxon>
        <taxon>Fungi incertae sedis</taxon>
        <taxon>Chytridiomycota</taxon>
        <taxon>Chytridiomycota incertae sedis</taxon>
        <taxon>Chytridiomycetes</taxon>
        <taxon>Synchytriales</taxon>
        <taxon>Synchytriaceae</taxon>
        <taxon>Synchytrium</taxon>
    </lineage>
</organism>
<evidence type="ECO:0000313" key="10">
    <source>
        <dbReference type="EMBL" id="TPX52497.1"/>
    </source>
</evidence>
<proteinExistence type="inferred from homology"/>
<keyword evidence="11" id="KW-1185">Reference proteome</keyword>
<dbReference type="InterPro" id="IPR008805">
    <property type="entry name" value="RIB43A"/>
</dbReference>
<keyword evidence="8" id="KW-0966">Cell projection</keyword>
<evidence type="ECO:0000256" key="2">
    <source>
        <dbReference type="ARBA" id="ARBA00006875"/>
    </source>
</evidence>
<evidence type="ECO:0000313" key="11">
    <source>
        <dbReference type="Proteomes" id="UP000317494"/>
    </source>
</evidence>
<dbReference type="AlphaFoldDB" id="A0A507DMT5"/>
<feature type="non-terminal residue" evidence="10">
    <location>
        <position position="108"/>
    </location>
</feature>
<keyword evidence="6" id="KW-0969">Cilium</keyword>
<dbReference type="Pfam" id="PF05914">
    <property type="entry name" value="RIB43A"/>
    <property type="match status" value="1"/>
</dbReference>
<comment type="similarity">
    <text evidence="2">Belongs to the RIB43A family.</text>
</comment>
<protein>
    <submittedName>
        <fullName evidence="10">Uncharacterized protein</fullName>
    </submittedName>
</protein>
<sequence length="108" mass="12642">MYKVEILPVDIKEQQVIERRRRAEEERKARIFAPKTRQLGIDVDAIAAQVEDKKKTEDIERQRIASFDRAAKETTHILEALDSEIQEQRRLTHKALVEYRATSQAPET</sequence>
<evidence type="ECO:0000256" key="3">
    <source>
        <dbReference type="ARBA" id="ARBA00022490"/>
    </source>
</evidence>
<keyword evidence="4" id="KW-0282">Flagellum</keyword>
<dbReference type="STRING" id="286115.A0A507DMT5"/>
<gene>
    <name evidence="10" type="ORF">SeMB42_g01374</name>
</gene>
<dbReference type="PANTHER" id="PTHR14517">
    <property type="entry name" value="RIB43A-RELATED"/>
    <property type="match status" value="1"/>
</dbReference>
<reference evidence="10 11" key="1">
    <citation type="journal article" date="2019" name="Sci. Rep.">
        <title>Comparative genomics of chytrid fungi reveal insights into the obligate biotrophic and pathogenic lifestyle of Synchytrium endobioticum.</title>
        <authorList>
            <person name="van de Vossenberg B.T.L.H."/>
            <person name="Warris S."/>
            <person name="Nguyen H.D.T."/>
            <person name="van Gent-Pelzer M.P.E."/>
            <person name="Joly D.L."/>
            <person name="van de Geest H.C."/>
            <person name="Bonants P.J.M."/>
            <person name="Smith D.S."/>
            <person name="Levesque C.A."/>
            <person name="van der Lee T.A.J."/>
        </authorList>
    </citation>
    <scope>NUCLEOTIDE SEQUENCE [LARGE SCALE GENOMIC DNA]</scope>
    <source>
        <strain evidence="10 11">MB42</strain>
    </source>
</reference>
<evidence type="ECO:0000256" key="7">
    <source>
        <dbReference type="ARBA" id="ARBA00023212"/>
    </source>
</evidence>
<dbReference type="EMBL" id="QEAN01000035">
    <property type="protein sequence ID" value="TPX52497.1"/>
    <property type="molecule type" value="Genomic_DNA"/>
</dbReference>
<dbReference type="VEuPathDB" id="FungiDB:SeMB42_g01374"/>
<comment type="subcellular location">
    <subcellularLocation>
        <location evidence="1">Cytoplasm</location>
        <location evidence="1">Cytoskeleton</location>
        <location evidence="1">Flagellum axoneme</location>
    </subcellularLocation>
</comment>
<evidence type="ECO:0000256" key="5">
    <source>
        <dbReference type="ARBA" id="ARBA00023054"/>
    </source>
</evidence>
<evidence type="ECO:0000256" key="4">
    <source>
        <dbReference type="ARBA" id="ARBA00022846"/>
    </source>
</evidence>
<comment type="caution">
    <text evidence="10">The sequence shown here is derived from an EMBL/GenBank/DDBJ whole genome shotgun (WGS) entry which is preliminary data.</text>
</comment>
<evidence type="ECO:0000256" key="8">
    <source>
        <dbReference type="ARBA" id="ARBA00023273"/>
    </source>
</evidence>
<name>A0A507DMT5_9FUNG</name>
<keyword evidence="7" id="KW-0206">Cytoskeleton</keyword>
<comment type="subunit">
    <text evidence="9">Microtubule inner protein component of sperm flagellar doublet microtubules.</text>
</comment>